<name>A0ABU9DC73_9BACL</name>
<organism evidence="1 2">
    <name type="scientific">Paenibacillus filicis</name>
    <dbReference type="NCBI Taxonomy" id="669464"/>
    <lineage>
        <taxon>Bacteria</taxon>
        <taxon>Bacillati</taxon>
        <taxon>Bacillota</taxon>
        <taxon>Bacilli</taxon>
        <taxon>Bacillales</taxon>
        <taxon>Paenibacillaceae</taxon>
        <taxon>Paenibacillus</taxon>
    </lineage>
</organism>
<accession>A0ABU9DC73</accession>
<dbReference type="EMBL" id="JBBPCC010000001">
    <property type="protein sequence ID" value="MEK8126445.1"/>
    <property type="molecule type" value="Genomic_DNA"/>
</dbReference>
<protein>
    <submittedName>
        <fullName evidence="1">Uncharacterized protein</fullName>
    </submittedName>
</protein>
<evidence type="ECO:0000313" key="2">
    <source>
        <dbReference type="Proteomes" id="UP001469365"/>
    </source>
</evidence>
<comment type="caution">
    <text evidence="1">The sequence shown here is derived from an EMBL/GenBank/DDBJ whole genome shotgun (WGS) entry which is preliminary data.</text>
</comment>
<gene>
    <name evidence="1" type="ORF">WMW72_00800</name>
</gene>
<dbReference type="Proteomes" id="UP001469365">
    <property type="component" value="Unassembled WGS sequence"/>
</dbReference>
<reference evidence="1 2" key="1">
    <citation type="submission" date="2024-04" db="EMBL/GenBank/DDBJ databases">
        <title>draft genome sequnece of Paenibacillus filicis.</title>
        <authorList>
            <person name="Kim D.-U."/>
        </authorList>
    </citation>
    <scope>NUCLEOTIDE SEQUENCE [LARGE SCALE GENOMIC DNA]</scope>
    <source>
        <strain evidence="1 2">KACC14197</strain>
    </source>
</reference>
<evidence type="ECO:0000313" key="1">
    <source>
        <dbReference type="EMBL" id="MEK8126445.1"/>
    </source>
</evidence>
<proteinExistence type="predicted"/>
<keyword evidence="2" id="KW-1185">Reference proteome</keyword>
<sequence length="63" mass="6877">MSRLHDIVENHQQLGQLTAVLTHYGVNAAFVASSLLQAFEQEAEDEAPDQDLIADLKLLVATS</sequence>
<dbReference type="RefSeq" id="WP_341413503.1">
    <property type="nucleotide sequence ID" value="NZ_JBBPCC010000001.1"/>
</dbReference>